<accession>A6IVC1</accession>
<proteinExistence type="predicted"/>
<evidence type="ECO:0000313" key="3">
    <source>
        <dbReference type="Proteomes" id="UP000234681"/>
    </source>
</evidence>
<dbReference type="Proteomes" id="UP000234681">
    <property type="component" value="Chromosome X"/>
</dbReference>
<evidence type="ECO:0000256" key="1">
    <source>
        <dbReference type="SAM" id="MobiDB-lite"/>
    </source>
</evidence>
<evidence type="ECO:0000313" key="2">
    <source>
        <dbReference type="EMBL" id="EDM07059.1"/>
    </source>
</evidence>
<gene>
    <name evidence="2" type="ORF">rCG_38002</name>
</gene>
<name>A6IVC1_RAT</name>
<reference evidence="2 3" key="1">
    <citation type="submission" date="2005-09" db="EMBL/GenBank/DDBJ databases">
        <authorList>
            <person name="Mural R.J."/>
            <person name="Li P.W."/>
            <person name="Adams M.D."/>
            <person name="Amanatides P.G."/>
            <person name="Baden-Tillson H."/>
            <person name="Barnstead M."/>
            <person name="Chin S.H."/>
            <person name="Dew I."/>
            <person name="Evans C.A."/>
            <person name="Ferriera S."/>
            <person name="Flanigan M."/>
            <person name="Fosler C."/>
            <person name="Glodek A."/>
            <person name="Gu Z."/>
            <person name="Holt R.A."/>
            <person name="Jennings D."/>
            <person name="Kraft C.L."/>
            <person name="Lu F."/>
            <person name="Nguyen T."/>
            <person name="Nusskern D.R."/>
            <person name="Pfannkoch C.M."/>
            <person name="Sitter C."/>
            <person name="Sutton G.G."/>
            <person name="Venter J.C."/>
            <person name="Wang Z."/>
            <person name="Woodage T."/>
            <person name="Zheng X.H."/>
            <person name="Zhong F."/>
        </authorList>
    </citation>
    <scope>NUCLEOTIDE SEQUENCE [LARGE SCALE GENOMIC DNA]</scope>
    <source>
        <strain>BN</strain>
        <strain evidence="3">Sprague-Dawley</strain>
    </source>
</reference>
<dbReference type="EMBL" id="CH473969">
    <property type="protein sequence ID" value="EDM07059.1"/>
    <property type="molecule type" value="Genomic_DNA"/>
</dbReference>
<feature type="compositionally biased region" description="Polar residues" evidence="1">
    <location>
        <begin position="1"/>
        <end position="15"/>
    </location>
</feature>
<feature type="region of interest" description="Disordered" evidence="1">
    <location>
        <begin position="1"/>
        <end position="31"/>
    </location>
</feature>
<feature type="region of interest" description="Disordered" evidence="1">
    <location>
        <begin position="165"/>
        <end position="184"/>
    </location>
</feature>
<sequence>MPASLTNPTPSQIKTSAICHSPPRTHSSVRRCSPPVTQTVAICHSPPVTQAIALCHSPPPVQATVLRHSSPPAQASAVCYSPTLVQAVVIHRSPPLPQAATLRHTQAQPPMGLQQGWVQGAGADGTHPIDQGVQGSTRAQFYTMAERLHPDDDSIKVIPLTTFTSGKQARASRGDSPIMEEHPL</sequence>
<dbReference type="AlphaFoldDB" id="A6IVC1"/>
<protein>
    <submittedName>
        <fullName evidence="2">RCG38002</fullName>
    </submittedName>
</protein>
<organism evidence="2 3">
    <name type="scientific">Rattus norvegicus</name>
    <name type="common">Rat</name>
    <dbReference type="NCBI Taxonomy" id="10116"/>
    <lineage>
        <taxon>Eukaryota</taxon>
        <taxon>Metazoa</taxon>
        <taxon>Chordata</taxon>
        <taxon>Craniata</taxon>
        <taxon>Vertebrata</taxon>
        <taxon>Euteleostomi</taxon>
        <taxon>Mammalia</taxon>
        <taxon>Eutheria</taxon>
        <taxon>Euarchontoglires</taxon>
        <taxon>Glires</taxon>
        <taxon>Rodentia</taxon>
        <taxon>Myomorpha</taxon>
        <taxon>Muroidea</taxon>
        <taxon>Muridae</taxon>
        <taxon>Murinae</taxon>
        <taxon>Rattus</taxon>
    </lineage>
</organism>